<evidence type="ECO:0000256" key="4">
    <source>
        <dbReference type="ARBA" id="ARBA00022840"/>
    </source>
</evidence>
<dbReference type="InterPro" id="IPR000719">
    <property type="entry name" value="Prot_kinase_dom"/>
</dbReference>
<feature type="transmembrane region" description="Helical" evidence="7">
    <location>
        <begin position="20"/>
        <end position="39"/>
    </location>
</feature>
<feature type="compositionally biased region" description="Pro residues" evidence="6">
    <location>
        <begin position="302"/>
        <end position="312"/>
    </location>
</feature>
<dbReference type="GO" id="GO:0005524">
    <property type="term" value="F:ATP binding"/>
    <property type="evidence" value="ECO:0007669"/>
    <property type="project" value="UniProtKB-UniRule"/>
</dbReference>
<keyword evidence="4 5" id="KW-0067">ATP-binding</keyword>
<feature type="compositionally biased region" description="Low complexity" evidence="6">
    <location>
        <begin position="348"/>
        <end position="357"/>
    </location>
</feature>
<organism evidence="9">
    <name type="scientific">Streptomyces sp. R39</name>
    <dbReference type="NCBI Taxonomy" id="3238631"/>
    <lineage>
        <taxon>Bacteria</taxon>
        <taxon>Bacillati</taxon>
        <taxon>Actinomycetota</taxon>
        <taxon>Actinomycetes</taxon>
        <taxon>Kitasatosporales</taxon>
        <taxon>Streptomycetaceae</taxon>
        <taxon>Streptomyces</taxon>
    </lineage>
</organism>
<dbReference type="PROSITE" id="PS00107">
    <property type="entry name" value="PROTEIN_KINASE_ATP"/>
    <property type="match status" value="1"/>
</dbReference>
<dbReference type="InterPro" id="IPR017441">
    <property type="entry name" value="Protein_kinase_ATP_BS"/>
</dbReference>
<evidence type="ECO:0000256" key="5">
    <source>
        <dbReference type="PROSITE-ProRule" id="PRU10141"/>
    </source>
</evidence>
<protein>
    <submittedName>
        <fullName evidence="9">Protein kinase</fullName>
    </submittedName>
</protein>
<keyword evidence="3 9" id="KW-0418">Kinase</keyword>
<evidence type="ECO:0000256" key="7">
    <source>
        <dbReference type="SAM" id="Phobius"/>
    </source>
</evidence>
<evidence type="ECO:0000256" key="3">
    <source>
        <dbReference type="ARBA" id="ARBA00022777"/>
    </source>
</evidence>
<feature type="domain" description="Protein kinase" evidence="8">
    <location>
        <begin position="21"/>
        <end position="260"/>
    </location>
</feature>
<feature type="region of interest" description="Disordered" evidence="6">
    <location>
        <begin position="284"/>
        <end position="314"/>
    </location>
</feature>
<feature type="compositionally biased region" description="Low complexity" evidence="6">
    <location>
        <begin position="428"/>
        <end position="439"/>
    </location>
</feature>
<feature type="compositionally biased region" description="Low complexity" evidence="6">
    <location>
        <begin position="368"/>
        <end position="388"/>
    </location>
</feature>
<dbReference type="PROSITE" id="PS50011">
    <property type="entry name" value="PROTEIN_KINASE_DOM"/>
    <property type="match status" value="1"/>
</dbReference>
<dbReference type="PANTHER" id="PTHR43289">
    <property type="entry name" value="MITOGEN-ACTIVATED PROTEIN KINASE KINASE KINASE 20-RELATED"/>
    <property type="match status" value="1"/>
</dbReference>
<dbReference type="Pfam" id="PF00069">
    <property type="entry name" value="Pkinase"/>
    <property type="match status" value="1"/>
</dbReference>
<dbReference type="RefSeq" id="WP_369225628.1">
    <property type="nucleotide sequence ID" value="NZ_CP163441.1"/>
</dbReference>
<reference evidence="9" key="1">
    <citation type="submission" date="2024-07" db="EMBL/GenBank/DDBJ databases">
        <authorList>
            <person name="Yu S.T."/>
        </authorList>
    </citation>
    <scope>NUCLEOTIDE SEQUENCE</scope>
    <source>
        <strain evidence="9">R39</strain>
    </source>
</reference>
<keyword evidence="1" id="KW-0808">Transferase</keyword>
<sequence length="545" mass="55684">MIDSTIAEPLGPDDPQEIGSFNIIGLLGVGGMGEVYLGASDKGYAAVKRVRPRLVAGERFAREVGILYRVPPGVGPRVLASDGTAERPWFATEYVPGLTVDEAVRLRGPLPVEALWLLLAEAAAHLSDVHASGIVHRDVKPANVMLVRDGVKLIDFGIARAADQERLTRSGGSYGTQGFSAPEQQAGDEDVAAPADVYSLGALLLFAASGRTPGVVPDVEPLRAVDAGLAALVESCLATGRGARPTAGEVAEAAQAHLPVPPPSWPSEVMARITVRRAFATTPVGKLETVPPPDPDAEPTPGTVPPSAAPPRRPGKRLLLLSTAAVIVLGAVAAFVLTPSDPPRDSAARPSGSASAAVEHVAGTTRKSSASPGSSASPTAGSTHPAAALTAVPAGTDTAVPPSTSSARPPAGTVATAESSAPAPRLTSSSISGINGSDDPAQVKGSEADTSWAGNDAACSAWLDDNGSGELAGVLNTSLNQTCGAELYRSDGVAYTFQASWGAAKTSFVSDVGHTMWICVWNASDRSDEQCSARFGMNGDTPVKR</sequence>
<dbReference type="EMBL" id="CP163441">
    <property type="protein sequence ID" value="XDQ46617.1"/>
    <property type="molecule type" value="Genomic_DNA"/>
</dbReference>
<gene>
    <name evidence="9" type="ORF">AB5J52_32570</name>
</gene>
<dbReference type="Gene3D" id="3.30.200.20">
    <property type="entry name" value="Phosphorylase Kinase, domain 1"/>
    <property type="match status" value="1"/>
</dbReference>
<dbReference type="SUPFAM" id="SSF56112">
    <property type="entry name" value="Protein kinase-like (PK-like)"/>
    <property type="match status" value="1"/>
</dbReference>
<dbReference type="PROSITE" id="PS00108">
    <property type="entry name" value="PROTEIN_KINASE_ST"/>
    <property type="match status" value="1"/>
</dbReference>
<keyword evidence="7" id="KW-1133">Transmembrane helix</keyword>
<name>A0AB39QSL3_9ACTN</name>
<dbReference type="InterPro" id="IPR011009">
    <property type="entry name" value="Kinase-like_dom_sf"/>
</dbReference>
<dbReference type="Gene3D" id="1.10.510.10">
    <property type="entry name" value="Transferase(Phosphotransferase) domain 1"/>
    <property type="match status" value="1"/>
</dbReference>
<keyword evidence="7" id="KW-0472">Membrane</keyword>
<feature type="transmembrane region" description="Helical" evidence="7">
    <location>
        <begin position="318"/>
        <end position="337"/>
    </location>
</feature>
<dbReference type="SMART" id="SM00220">
    <property type="entry name" value="S_TKc"/>
    <property type="match status" value="1"/>
</dbReference>
<evidence type="ECO:0000256" key="1">
    <source>
        <dbReference type="ARBA" id="ARBA00022679"/>
    </source>
</evidence>
<evidence type="ECO:0000256" key="2">
    <source>
        <dbReference type="ARBA" id="ARBA00022741"/>
    </source>
</evidence>
<dbReference type="CDD" id="cd14014">
    <property type="entry name" value="STKc_PknB_like"/>
    <property type="match status" value="1"/>
</dbReference>
<evidence type="ECO:0000313" key="9">
    <source>
        <dbReference type="EMBL" id="XDQ46617.1"/>
    </source>
</evidence>
<dbReference type="InterPro" id="IPR008271">
    <property type="entry name" value="Ser/Thr_kinase_AS"/>
</dbReference>
<feature type="region of interest" description="Disordered" evidence="6">
    <location>
        <begin position="339"/>
        <end position="451"/>
    </location>
</feature>
<keyword evidence="2 5" id="KW-0547">Nucleotide-binding</keyword>
<accession>A0AB39QSL3</accession>
<dbReference type="GO" id="GO:0004674">
    <property type="term" value="F:protein serine/threonine kinase activity"/>
    <property type="evidence" value="ECO:0007669"/>
    <property type="project" value="TreeGrafter"/>
</dbReference>
<feature type="binding site" evidence="5">
    <location>
        <position position="48"/>
    </location>
    <ligand>
        <name>ATP</name>
        <dbReference type="ChEBI" id="CHEBI:30616"/>
    </ligand>
</feature>
<evidence type="ECO:0000259" key="8">
    <source>
        <dbReference type="PROSITE" id="PS50011"/>
    </source>
</evidence>
<keyword evidence="7" id="KW-0812">Transmembrane</keyword>
<evidence type="ECO:0000256" key="6">
    <source>
        <dbReference type="SAM" id="MobiDB-lite"/>
    </source>
</evidence>
<dbReference type="PANTHER" id="PTHR43289:SF34">
    <property type="entry name" value="SERINE_THREONINE-PROTEIN KINASE YBDM-RELATED"/>
    <property type="match status" value="1"/>
</dbReference>
<dbReference type="AlphaFoldDB" id="A0AB39QSL3"/>
<proteinExistence type="predicted"/>